<evidence type="ECO:0000256" key="12">
    <source>
        <dbReference type="SAM" id="MobiDB-lite"/>
    </source>
</evidence>
<feature type="compositionally biased region" description="Basic and acidic residues" evidence="12">
    <location>
        <begin position="1601"/>
        <end position="1616"/>
    </location>
</feature>
<dbReference type="Pfam" id="PF02145">
    <property type="entry name" value="Rap_GAP"/>
    <property type="match status" value="1"/>
</dbReference>
<evidence type="ECO:0000256" key="3">
    <source>
        <dbReference type="ARBA" id="ARBA00022490"/>
    </source>
</evidence>
<evidence type="ECO:0000256" key="13">
    <source>
        <dbReference type="SAM" id="SignalP"/>
    </source>
</evidence>
<feature type="compositionally biased region" description="Pro residues" evidence="12">
    <location>
        <begin position="929"/>
        <end position="941"/>
    </location>
</feature>
<feature type="compositionally biased region" description="Low complexity" evidence="12">
    <location>
        <begin position="1574"/>
        <end position="1592"/>
    </location>
</feature>
<dbReference type="FunCoup" id="F7H034">
    <property type="interactions" value="3141"/>
</dbReference>
<protein>
    <recommendedName>
        <fullName evidence="10">Tuberin</fullName>
    </recommendedName>
</protein>
<feature type="region of interest" description="Disordered" evidence="12">
    <location>
        <begin position="71"/>
        <end position="91"/>
    </location>
</feature>
<evidence type="ECO:0000256" key="8">
    <source>
        <dbReference type="ARBA" id="ARBA00023765"/>
    </source>
</evidence>
<feature type="region of interest" description="Disordered" evidence="12">
    <location>
        <begin position="921"/>
        <end position="942"/>
    </location>
</feature>
<reference evidence="15" key="3">
    <citation type="submission" date="2025-08" db="UniProtKB">
        <authorList>
            <consortium name="Ensembl"/>
        </authorList>
    </citation>
    <scope>IDENTIFICATION</scope>
    <source>
        <strain evidence="15">17573</strain>
    </source>
</reference>
<dbReference type="SUPFAM" id="SSF111347">
    <property type="entry name" value="Rap/Ran-GAP"/>
    <property type="match status" value="1"/>
</dbReference>
<evidence type="ECO:0000256" key="6">
    <source>
        <dbReference type="ARBA" id="ARBA00023136"/>
    </source>
</evidence>
<dbReference type="Bgee" id="ENSMMUG00000002808">
    <property type="expression patterns" value="Expressed in cerebellar cortex and 20 other cell types or tissues"/>
</dbReference>
<reference evidence="15" key="4">
    <citation type="submission" date="2025-09" db="UniProtKB">
        <authorList>
            <consortium name="Ensembl"/>
        </authorList>
    </citation>
    <scope>IDENTIFICATION</scope>
    <source>
        <strain evidence="15">17573</strain>
    </source>
</reference>
<name>F7H034_MACMU</name>
<evidence type="ECO:0000256" key="11">
    <source>
        <dbReference type="PROSITE-ProRule" id="PRU00165"/>
    </source>
</evidence>
<dbReference type="InterPro" id="IPR027107">
    <property type="entry name" value="Tuberin/Ral-act_asu"/>
</dbReference>
<dbReference type="GO" id="GO:0043276">
    <property type="term" value="P:anoikis"/>
    <property type="evidence" value="ECO:0007669"/>
    <property type="project" value="Ensembl"/>
</dbReference>
<feature type="region of interest" description="Disordered" evidence="12">
    <location>
        <begin position="1196"/>
        <end position="1221"/>
    </location>
</feature>
<feature type="region of interest" description="Disordered" evidence="12">
    <location>
        <begin position="1527"/>
        <end position="1549"/>
    </location>
</feature>
<dbReference type="InterPro" id="IPR024584">
    <property type="entry name" value="Tuberin_N"/>
</dbReference>
<dbReference type="GO" id="GO:1904262">
    <property type="term" value="P:negative regulation of TORC1 signaling"/>
    <property type="evidence" value="ECO:0007669"/>
    <property type="project" value="Ensembl"/>
</dbReference>
<dbReference type="GO" id="GO:0038202">
    <property type="term" value="P:TORC1 signaling"/>
    <property type="evidence" value="ECO:0007669"/>
    <property type="project" value="Ensembl"/>
</dbReference>
<evidence type="ECO:0000256" key="7">
    <source>
        <dbReference type="ARBA" id="ARBA00023228"/>
    </source>
</evidence>
<dbReference type="GO" id="GO:0016239">
    <property type="term" value="P:positive regulation of macroautophagy"/>
    <property type="evidence" value="ECO:0007669"/>
    <property type="project" value="Ensembl"/>
</dbReference>
<dbReference type="GeneTree" id="ENSGT00950000183139"/>
<evidence type="ECO:0000313" key="16">
    <source>
        <dbReference type="Proteomes" id="UP000006718"/>
    </source>
</evidence>
<reference evidence="16" key="1">
    <citation type="journal article" date="2007" name="Science">
        <title>Evolutionary and biomedical insights from the rhesus macaque genome.</title>
        <authorList>
            <person name="Gibbs R.A."/>
            <person name="Rogers J."/>
            <person name="Katze M.G."/>
            <person name="Bumgarner R."/>
            <person name="Weinstock G.M."/>
            <person name="Mardis E.R."/>
            <person name="Remington K.A."/>
            <person name="Strausberg R.L."/>
            <person name="Venter J.C."/>
            <person name="Wilson R.K."/>
            <person name="Batzer M.A."/>
            <person name="Bustamante C.D."/>
            <person name="Eichler E.E."/>
            <person name="Hahn M.W."/>
            <person name="Hardison R.C."/>
            <person name="Makova K.D."/>
            <person name="Miller W."/>
            <person name="Milosavljevic A."/>
            <person name="Palermo R.E."/>
            <person name="Siepel A."/>
            <person name="Sikela J.M."/>
            <person name="Attaway T."/>
            <person name="Bell S."/>
            <person name="Bernard K.E."/>
            <person name="Buhay C.J."/>
            <person name="Chandrabose M.N."/>
            <person name="Dao M."/>
            <person name="Davis C."/>
            <person name="Delehaunty K.D."/>
            <person name="Ding Y."/>
            <person name="Dinh H.H."/>
            <person name="Dugan-Rocha S."/>
            <person name="Fulton L.A."/>
            <person name="Gabisi R.A."/>
            <person name="Garner T.T."/>
            <person name="Godfrey J."/>
            <person name="Hawes A.C."/>
            <person name="Hernandez J."/>
            <person name="Hines S."/>
            <person name="Holder M."/>
            <person name="Hume J."/>
            <person name="Jhangiani S.N."/>
            <person name="Joshi V."/>
            <person name="Khan Z.M."/>
            <person name="Kirkness E.F."/>
            <person name="Cree A."/>
            <person name="Fowler R.G."/>
            <person name="Lee S."/>
            <person name="Lewis L.R."/>
            <person name="Li Z."/>
            <person name="Liu Y.-S."/>
            <person name="Moore S.M."/>
            <person name="Muzny D."/>
            <person name="Nazareth L.V."/>
            <person name="Ngo D.N."/>
            <person name="Okwuonu G.O."/>
            <person name="Pai G."/>
            <person name="Parker D."/>
            <person name="Paul H.A."/>
            <person name="Pfannkoch C."/>
            <person name="Pohl C.S."/>
            <person name="Rogers Y.-H.C."/>
            <person name="Ruiz S.J."/>
            <person name="Sabo A."/>
            <person name="Santibanez J."/>
            <person name="Schneider B.W."/>
            <person name="Smith S.M."/>
            <person name="Sodergren E."/>
            <person name="Svatek A.F."/>
            <person name="Utterback T.R."/>
            <person name="Vattathil S."/>
            <person name="Warren W."/>
            <person name="White C.S."/>
            <person name="Chinwalla A.T."/>
            <person name="Feng Y."/>
            <person name="Halpern A.L."/>
            <person name="Hillier L.W."/>
            <person name="Huang X."/>
            <person name="Minx P."/>
            <person name="Nelson J.O."/>
            <person name="Pepin K.H."/>
            <person name="Qin X."/>
            <person name="Sutton G.G."/>
            <person name="Venter E."/>
            <person name="Walenz B.P."/>
            <person name="Wallis J.W."/>
            <person name="Worley K.C."/>
            <person name="Yang S.-P."/>
            <person name="Jones S.M."/>
            <person name="Marra M.A."/>
            <person name="Rocchi M."/>
            <person name="Schein J.E."/>
            <person name="Baertsch R."/>
            <person name="Clarke L."/>
            <person name="Csuros M."/>
            <person name="Glasscock J."/>
            <person name="Harris R.A."/>
            <person name="Havlak P."/>
            <person name="Jackson A.R."/>
            <person name="Jiang H."/>
            <person name="Liu Y."/>
            <person name="Messina D.N."/>
            <person name="Shen Y."/>
            <person name="Song H.X.-Z."/>
            <person name="Wylie T."/>
            <person name="Zhang L."/>
            <person name="Birney E."/>
            <person name="Han K."/>
            <person name="Konkel M.K."/>
            <person name="Lee J."/>
            <person name="Smit A.F.A."/>
            <person name="Ullmer B."/>
            <person name="Wang H."/>
            <person name="Xing J."/>
            <person name="Burhans R."/>
            <person name="Cheng Z."/>
            <person name="Karro J.E."/>
            <person name="Ma J."/>
            <person name="Raney B."/>
            <person name="She X."/>
            <person name="Cox M.J."/>
            <person name="Demuth J.P."/>
            <person name="Dumas L.J."/>
            <person name="Han S.-G."/>
            <person name="Hopkins J."/>
            <person name="Karimpour-Fard A."/>
            <person name="Kim Y.H."/>
            <person name="Pollack J.R."/>
            <person name="Vinar T."/>
            <person name="Addo-Quaye C."/>
            <person name="Degenhardt J."/>
            <person name="Denby A."/>
            <person name="Hubisz M.J."/>
            <person name="Indap A."/>
            <person name="Kosiol C."/>
            <person name="Lahn B.T."/>
            <person name="Lawson H.A."/>
            <person name="Marklein A."/>
            <person name="Nielsen R."/>
            <person name="Vallender E.J."/>
            <person name="Clark A.G."/>
            <person name="Ferguson B."/>
            <person name="Hernandez R.D."/>
            <person name="Hirani K."/>
            <person name="Kehrer-Sawatzki H."/>
            <person name="Kolb J."/>
            <person name="Patil S."/>
            <person name="Pu L.-L."/>
            <person name="Ren Y."/>
            <person name="Smith D.G."/>
            <person name="Wheeler D.A."/>
            <person name="Schenck I."/>
            <person name="Ball E.V."/>
            <person name="Chen R."/>
            <person name="Cooper D.N."/>
            <person name="Giardine B."/>
            <person name="Hsu F."/>
            <person name="Kent W.J."/>
            <person name="Lesk A."/>
            <person name="Nelson D.L."/>
            <person name="O'brien W.E."/>
            <person name="Pruefer K."/>
            <person name="Stenson P.D."/>
            <person name="Wallace J.C."/>
            <person name="Ke H."/>
            <person name="Liu X.-M."/>
            <person name="Wang P."/>
            <person name="Xiang A.P."/>
            <person name="Yang F."/>
            <person name="Barber G.P."/>
            <person name="Haussler D."/>
            <person name="Karolchik D."/>
            <person name="Kern A.D."/>
            <person name="Kuhn R.M."/>
            <person name="Smith K.E."/>
            <person name="Zwieg A.S."/>
        </authorList>
    </citation>
    <scope>NUCLEOTIDE SEQUENCE [LARGE SCALE GENOMIC DNA]</scope>
    <source>
        <strain evidence="16">17573</strain>
    </source>
</reference>
<feature type="signal peptide" evidence="13">
    <location>
        <begin position="1"/>
        <end position="16"/>
    </location>
</feature>
<dbReference type="GO" id="GO:0042803">
    <property type="term" value="F:protein homodimerization activity"/>
    <property type="evidence" value="ECO:0007669"/>
    <property type="project" value="Ensembl"/>
</dbReference>
<dbReference type="InterPro" id="IPR018515">
    <property type="entry name" value="Tuberin-type_domain"/>
</dbReference>
<feature type="compositionally biased region" description="Polar residues" evidence="12">
    <location>
        <begin position="1201"/>
        <end position="1221"/>
    </location>
</feature>
<dbReference type="GO" id="GO:0033596">
    <property type="term" value="C:TSC1-TSC2 complex"/>
    <property type="evidence" value="ECO:0000318"/>
    <property type="project" value="GO_Central"/>
</dbReference>
<dbReference type="Pfam" id="PF11864">
    <property type="entry name" value="DUF3384"/>
    <property type="match status" value="1"/>
</dbReference>
<dbReference type="OMA" id="CDIMSAI"/>
<dbReference type="VEuPathDB" id="HostDB:ENSMMUG00000002808"/>
<dbReference type="Pfam" id="PF03542">
    <property type="entry name" value="Tuberin"/>
    <property type="match status" value="1"/>
</dbReference>
<evidence type="ECO:0000256" key="4">
    <source>
        <dbReference type="ARBA" id="ARBA00022553"/>
    </source>
</evidence>
<feature type="compositionally biased region" description="Low complexity" evidence="12">
    <location>
        <begin position="1645"/>
        <end position="1660"/>
    </location>
</feature>
<dbReference type="PROSITE" id="PS50085">
    <property type="entry name" value="RAPGAP"/>
    <property type="match status" value="1"/>
</dbReference>
<dbReference type="GO" id="GO:0005634">
    <property type="term" value="C:nucleus"/>
    <property type="evidence" value="ECO:0007669"/>
    <property type="project" value="Ensembl"/>
</dbReference>
<dbReference type="GO" id="GO:0005096">
    <property type="term" value="F:GTPase activator activity"/>
    <property type="evidence" value="ECO:0000318"/>
    <property type="project" value="GO_Central"/>
</dbReference>
<dbReference type="GO" id="GO:0051056">
    <property type="term" value="P:regulation of small GTPase mediated signal transduction"/>
    <property type="evidence" value="ECO:0007669"/>
    <property type="project" value="InterPro"/>
</dbReference>
<dbReference type="InterPro" id="IPR003913">
    <property type="entry name" value="Tuberin"/>
</dbReference>
<evidence type="ECO:0000256" key="9">
    <source>
        <dbReference type="ARBA" id="ARBA00054764"/>
    </source>
</evidence>
<feature type="region of interest" description="Disordered" evidence="12">
    <location>
        <begin position="1301"/>
        <end position="1394"/>
    </location>
</feature>
<dbReference type="GO" id="GO:0051879">
    <property type="term" value="F:Hsp90 protein binding"/>
    <property type="evidence" value="ECO:0007669"/>
    <property type="project" value="Ensembl"/>
</dbReference>
<keyword evidence="2 11" id="KW-0343">GTPase activation</keyword>
<dbReference type="GO" id="GO:0005794">
    <property type="term" value="C:Golgi apparatus"/>
    <property type="evidence" value="ECO:0007669"/>
    <property type="project" value="Ensembl"/>
</dbReference>
<dbReference type="GO" id="GO:0051726">
    <property type="term" value="P:regulation of cell cycle"/>
    <property type="evidence" value="ECO:0000318"/>
    <property type="project" value="GO_Central"/>
</dbReference>
<evidence type="ECO:0000256" key="1">
    <source>
        <dbReference type="ARBA" id="ARBA00004514"/>
    </source>
</evidence>
<keyword evidence="16" id="KW-1185">Reference proteome</keyword>
<dbReference type="GO" id="GO:0032007">
    <property type="term" value="P:negative regulation of TOR signaling"/>
    <property type="evidence" value="ECO:0000318"/>
    <property type="project" value="GO_Central"/>
</dbReference>
<comment type="function">
    <text evidence="9">Catalytic component of the TSC-TBC complex, a multiprotein complex that acts as a negative regulator of the canonical mTORC1 complex, an evolutionarily conserved central nutrient sensor that stimulates anabolic reactions and macromolecule biosynthesis to promote cellular biomass generation and growth. Within the TSC-TBC complex, TSC2 acts as a GTPase-activating protein (GAP) for the small GTPase RHEB, a direct activator of the protein kinase activity of mTORC1. In absence of nutrients, the TSC-TBC complex inhibits mTORC1, thereby preventing phosphorylation of ribosomal protein S6 kinase (RPS6KB1 and RPS6KB2) and EIF4EBP1 (4E-BP1) by the mTORC1 signaling. The TSC-TBC complex is inactivated in response to nutrients, relieving inhibition of mTORC1. Involved in microtubule-mediated protein transport via its ability to regulate mTORC1 signaling. Also stimulates the intrinsic GTPase activity of the Ras-related proteins RAP1A and RAB5.</text>
</comment>
<dbReference type="GO" id="GO:0019902">
    <property type="term" value="F:phosphatase binding"/>
    <property type="evidence" value="ECO:0007669"/>
    <property type="project" value="Ensembl"/>
</dbReference>
<dbReference type="GO" id="GO:0009267">
    <property type="term" value="P:cellular response to starvation"/>
    <property type="evidence" value="ECO:0007669"/>
    <property type="project" value="Ensembl"/>
</dbReference>
<reference evidence="15" key="2">
    <citation type="submission" date="2019-01" db="EMBL/GenBank/DDBJ databases">
        <authorList>
            <person name="Graves T."/>
            <person name="Eichler E.E."/>
            <person name="Wilson R.K."/>
        </authorList>
    </citation>
    <scope>NUCLEOTIDE SEQUENCE [LARGE SCALE GENOMIC DNA]</scope>
    <source>
        <strain evidence="15">17573</strain>
    </source>
</reference>
<dbReference type="ExpressionAtlas" id="F7H034">
    <property type="expression patterns" value="baseline"/>
</dbReference>
<feature type="chain" id="PRO_5023872013" description="Tuberin" evidence="13">
    <location>
        <begin position="17"/>
        <end position="2057"/>
    </location>
</feature>
<dbReference type="InterPro" id="IPR035974">
    <property type="entry name" value="Rap/Ran-GAP_sf"/>
</dbReference>
<dbReference type="InterPro" id="IPR011989">
    <property type="entry name" value="ARM-like"/>
</dbReference>
<dbReference type="FunFam" id="3.40.50.11210:FF:000004">
    <property type="entry name" value="Tuberin isoform X3"/>
    <property type="match status" value="1"/>
</dbReference>
<dbReference type="GO" id="GO:1904263">
    <property type="term" value="P:positive regulation of TORC1 signaling"/>
    <property type="evidence" value="ECO:0007669"/>
    <property type="project" value="Ensembl"/>
</dbReference>
<dbReference type="GO" id="GO:0048471">
    <property type="term" value="C:perinuclear region of cytoplasm"/>
    <property type="evidence" value="ECO:0007669"/>
    <property type="project" value="Ensembl"/>
</dbReference>
<dbReference type="InParanoid" id="F7H034"/>
<keyword evidence="6" id="KW-0472">Membrane</keyword>
<keyword evidence="5" id="KW-0832">Ubl conjugation</keyword>
<dbReference type="GO" id="GO:0031267">
    <property type="term" value="F:small GTPase binding"/>
    <property type="evidence" value="ECO:0007669"/>
    <property type="project" value="Ensembl"/>
</dbReference>
<dbReference type="VGNC" id="VGNC:78659">
    <property type="gene designation" value="TSC2"/>
</dbReference>
<feature type="region of interest" description="Disordered" evidence="12">
    <location>
        <begin position="238"/>
        <end position="272"/>
    </location>
</feature>
<dbReference type="Proteomes" id="UP000006718">
    <property type="component" value="Chromosome 20"/>
</dbReference>
<dbReference type="Gene3D" id="3.40.50.11210">
    <property type="entry name" value="Rap/Ran-GAP"/>
    <property type="match status" value="1"/>
</dbReference>
<evidence type="ECO:0000259" key="14">
    <source>
        <dbReference type="PROSITE" id="PS50085"/>
    </source>
</evidence>
<evidence type="ECO:0000256" key="2">
    <source>
        <dbReference type="ARBA" id="ARBA00022468"/>
    </source>
</evidence>
<dbReference type="GO" id="GO:0005765">
    <property type="term" value="C:lysosomal membrane"/>
    <property type="evidence" value="ECO:0007669"/>
    <property type="project" value="UniProtKB-SubCell"/>
</dbReference>
<dbReference type="PANTHER" id="PTHR10063">
    <property type="entry name" value="TUBERIN"/>
    <property type="match status" value="1"/>
</dbReference>
<keyword evidence="3" id="KW-0963">Cytoplasm</keyword>
<dbReference type="Ensembl" id="ENSMMUT00000004006.4">
    <property type="protein sequence ID" value="ENSMMUP00000003781.4"/>
    <property type="gene ID" value="ENSMMUG00000002808.4"/>
</dbReference>
<dbReference type="STRING" id="9544.ENSMMUP00000003781"/>
<evidence type="ECO:0000256" key="10">
    <source>
        <dbReference type="ARBA" id="ARBA00070662"/>
    </source>
</evidence>
<accession>F7H034</accession>
<feature type="domain" description="Rap-GAP" evidence="14">
    <location>
        <begin position="1731"/>
        <end position="1958"/>
    </location>
</feature>
<dbReference type="GO" id="GO:0014069">
    <property type="term" value="C:postsynaptic density"/>
    <property type="evidence" value="ECO:0007669"/>
    <property type="project" value="Ensembl"/>
</dbReference>
<gene>
    <name evidence="15 17" type="primary">TSC2</name>
</gene>
<dbReference type="GO" id="GO:0030178">
    <property type="term" value="P:negative regulation of Wnt signaling pathway"/>
    <property type="evidence" value="ECO:0000318"/>
    <property type="project" value="GO_Central"/>
</dbReference>
<proteinExistence type="predicted"/>
<keyword evidence="13" id="KW-0732">Signal</keyword>
<dbReference type="GO" id="GO:0005737">
    <property type="term" value="C:cytoplasm"/>
    <property type="evidence" value="ECO:0000318"/>
    <property type="project" value="GO_Central"/>
</dbReference>
<dbReference type="InterPro" id="IPR016024">
    <property type="entry name" value="ARM-type_fold"/>
</dbReference>
<dbReference type="SUPFAM" id="SSF48371">
    <property type="entry name" value="ARM repeat"/>
    <property type="match status" value="1"/>
</dbReference>
<feature type="region of interest" description="Disordered" evidence="12">
    <location>
        <begin position="143"/>
        <end position="173"/>
    </location>
</feature>
<feature type="region of interest" description="Disordered" evidence="12">
    <location>
        <begin position="1563"/>
        <end position="1688"/>
    </location>
</feature>
<dbReference type="GO" id="GO:0045948">
    <property type="term" value="P:positive regulation of translational initiation"/>
    <property type="evidence" value="ECO:0007669"/>
    <property type="project" value="Ensembl"/>
</dbReference>
<evidence type="ECO:0000313" key="15">
    <source>
        <dbReference type="Ensembl" id="ENSMMUP00000003781.4"/>
    </source>
</evidence>
<dbReference type="PRINTS" id="PR01431">
    <property type="entry name" value="TUBERIN"/>
</dbReference>
<organism evidence="15 16">
    <name type="scientific">Macaca mulatta</name>
    <name type="common">Rhesus macaque</name>
    <dbReference type="NCBI Taxonomy" id="9544"/>
    <lineage>
        <taxon>Eukaryota</taxon>
        <taxon>Metazoa</taxon>
        <taxon>Chordata</taxon>
        <taxon>Craniata</taxon>
        <taxon>Vertebrata</taxon>
        <taxon>Euteleostomi</taxon>
        <taxon>Mammalia</taxon>
        <taxon>Eutheria</taxon>
        <taxon>Euarchontoglires</taxon>
        <taxon>Primates</taxon>
        <taxon>Haplorrhini</taxon>
        <taxon>Catarrhini</taxon>
        <taxon>Cercopithecidae</taxon>
        <taxon>Cercopithecinae</taxon>
        <taxon>Macaca</taxon>
    </lineage>
</organism>
<comment type="subcellular location">
    <subcellularLocation>
        <location evidence="1">Cytoplasm</location>
        <location evidence="1">Cytosol</location>
    </subcellularLocation>
    <subcellularLocation>
        <location evidence="8">Lysosome membrane</location>
        <topology evidence="8">Peripheral membrane protein</topology>
    </subcellularLocation>
</comment>
<dbReference type="PANTHER" id="PTHR10063:SF0">
    <property type="entry name" value="TUBERIN"/>
    <property type="match status" value="1"/>
</dbReference>
<sequence length="2057" mass="225004">MWALLMPATLTRSTLAHEDSSNSQYHSAPNTSSILCQRQSVNTHIGLCHSLLKIPGRPGSVFLLGAKVGSGAERPKPSHCGPQPLGKGGKVGTQGRTWEPFAALAAPARAAAGGGGPGLQPAAPIPLPPMLRSGRGATCCSFSPPGRRGLLPTPPRSSPGSQAPVPRQHPGAQGVHAGLLRTTHPGGPRGPRHVTQGSPAFPLEGCLELQLPAGSVAALRAAPLPEVRVPLPAASGARGVRLSPRRGGPARGGAAREGCSGASWPTMAKPASKDSGLKEKFRILFGLGTPRPNPRSAEGKQTEFIITAEILRELSVECGLSNRIRMIGQICEVAKTKKFEEHAVEALWKAVADLLQPERPLEARHAVLALLKAIIQGQGERLGVLRALFFKVIKDYPSNEDLHERLDVFKALTDNGRHITYLEEELADFVLQWMDVGLSSEFLLVLVNLVKFNSCYLDEYIARMVQMICLLCVRTASSVDIEVSLQVLDAVVCYNCLPAESLPLFIVTLCRTINVKELCEPCWKLMRNLLGTHLGHSAIYNMCHLMEDRAYMEDAPLLRGAVFFVGMALWGAHRLYSLRNSPTSVLPSFYQAMACPNEVVSYEIVLSITRLIKKYRKELQVVTWDILLNIIERLLQQLQTLDSPELRTIVHDLLTTVEELCDQNEFHGSQERYFELVERCADQRPESSLLNLISYRAQSIHPAKDGWIQNLQALMERFFRSESRGAVRIKVLDVLSFVLLINRQFYEEELINSVVISQLSHIPEDKDHQVRKLATQLLVDLAEGCHTHHFNSLLDIIEKVMARSLSPPPELEERDVAAYSASLEDVKTAVLGLLVILQTKLYTLPASHATRVYEMLVSHIQLHYKHSYTLPIASSIRLQAFDFLLLLRADSLHRLGLPNKDGVVRFSPYCVCDYMEPERGSEKKASGPLSPPTGPPGPAPAGPAVRLGSLPYSLLFRVLLQCLKQESDWKVLKLVLGRLPESLRYKVLIFTSPCSVDQLCSALCSMLSGPKTLERLRGAPEGFSRTDLHLAVVPVLTALISYHNYLDKTKQREMVYCLEQGLIHRCASQCVVALSICSVEMPDIMIKALPVLVVKLTHISATASMAVPLLEFLSTLARLPQLYRNFAAEQYASVFAISLPYTNPSKFNQYIVCLAHHVIAMWFIRCRLPFRKDFVPFITKGLRSNVLLSFDDTPEKDSFRARSTSLNERPKSRIQTSLTSASLGSADENSVAQADDSLKSLHLELTETCLDMMARYVFSNFTAVPKRSPVGEFLLAGGRTKTWLVGNKLVTVTTSVGTGTRSLLGLDSGELQSGPESSSSPGMNVRQTKEAPAKLESQAGQQVSRGARDRVRSMSGGHGLRVGALDVPASQFPGSAASPGPQTAPAAKPEKASAGARLPVQEKTNLAAYVPLLTQGWAEILVRRPTGNTSWLMSLENPLSPFSSDINNMPLQELSNALMAAERFKEHRDTALYKSLSVPAASTAKPPPLPRSNTDSAVVMEEGSPGEVPVPVEPPGLEDFEAALGVDRRTDAYSRSSSTSSQEEKSFHAEELVAGGIPIERAVSSEGGRPSVDLSFQPSQPLSKSSSSPELQTLQDILGDPGDKADVGRLSPEVKARSQSGILDGESAAWPASGEDSRGQPEGPLPSSSPRSPSGLRPRGYTISDSAPSRRGRRVERDAFKSRATASNAEKVPGINPSFVFLQLYHSPFFGDESNKPILLPNESQSFERSVQLLDQIPSYDTHKIAVLYVGEGQSNSELAILSNEHGSYRYTEFLTGLGRLIELKDCQPDKVYLGGLDVCGEDGQFTYCWHDDIMQAVFHIATLMPTKDVDKHRCDKKRHLGNDFVSIVYNDSGEDFKLGTIKGQFNFVHVIITPLDYECNLVSLQCRKDMEGLVDTSVAKIVSDRNLPFVARQMALHANMASQVHHSRSNPTDIYPSKWIARLRHIKRLRQRVGKMGLPRLWGGRLGRAGATPPGLAAQAASAFRSARKPPTPTPACLWCTPHPIPKGLHRLQPSPRLATRWASGSASSPLWRTSPSSCEAGALPAAPALDAILCQ</sequence>
<keyword evidence="4" id="KW-0597">Phosphoprotein</keyword>
<keyword evidence="7" id="KW-0458">Lysosome</keyword>
<dbReference type="GO" id="GO:0002181">
    <property type="term" value="P:cytoplasmic translation"/>
    <property type="evidence" value="ECO:0007669"/>
    <property type="project" value="Ensembl"/>
</dbReference>
<evidence type="ECO:0000256" key="5">
    <source>
        <dbReference type="ARBA" id="ARBA00022843"/>
    </source>
</evidence>
<dbReference type="GO" id="GO:0051898">
    <property type="term" value="P:negative regulation of phosphatidylinositol 3-kinase/protein kinase B signal transduction"/>
    <property type="evidence" value="ECO:0000318"/>
    <property type="project" value="GO_Central"/>
</dbReference>
<evidence type="ECO:0000313" key="17">
    <source>
        <dbReference type="VGNC" id="VGNC:78659"/>
    </source>
</evidence>
<dbReference type="GO" id="GO:0046627">
    <property type="term" value="P:negative regulation of insulin receptor signaling pathway"/>
    <property type="evidence" value="ECO:0000318"/>
    <property type="project" value="GO_Central"/>
</dbReference>
<dbReference type="Gene3D" id="1.25.10.10">
    <property type="entry name" value="Leucine-rich Repeat Variant"/>
    <property type="match status" value="1"/>
</dbReference>
<feature type="compositionally biased region" description="Polar residues" evidence="12">
    <location>
        <begin position="1310"/>
        <end position="1326"/>
    </location>
</feature>
<dbReference type="GO" id="GO:0045947">
    <property type="term" value="P:negative regulation of translational initiation"/>
    <property type="evidence" value="ECO:0007669"/>
    <property type="project" value="Ensembl"/>
</dbReference>
<dbReference type="InterPro" id="IPR000331">
    <property type="entry name" value="Rap/Ran_GAP_dom"/>
</dbReference>